<proteinExistence type="predicted"/>
<evidence type="ECO:0000259" key="2">
    <source>
        <dbReference type="PROSITE" id="PS51819"/>
    </source>
</evidence>
<dbReference type="InterPro" id="IPR037523">
    <property type="entry name" value="VOC_core"/>
</dbReference>
<dbReference type="Pfam" id="PF00903">
    <property type="entry name" value="Glyoxalase"/>
    <property type="match status" value="2"/>
</dbReference>
<dbReference type="PROSITE" id="PS00934">
    <property type="entry name" value="GLYOXALASE_I_1"/>
    <property type="match status" value="1"/>
</dbReference>
<reference evidence="4" key="1">
    <citation type="submission" date="2016-10" db="EMBL/GenBank/DDBJ databases">
        <authorList>
            <person name="Varghese N."/>
            <person name="Submissions S."/>
        </authorList>
    </citation>
    <scope>NUCLEOTIDE SEQUENCE [LARGE SCALE GENOMIC DNA]</scope>
    <source>
        <strain evidence="4">DSM 25055</strain>
    </source>
</reference>
<evidence type="ECO:0000313" key="3">
    <source>
        <dbReference type="EMBL" id="SER73618.1"/>
    </source>
</evidence>
<dbReference type="Gene3D" id="3.10.180.10">
    <property type="entry name" value="2,3-Dihydroxybiphenyl 1,2-Dioxygenase, domain 1"/>
    <property type="match status" value="2"/>
</dbReference>
<name>A0A1H9RM17_9EURY</name>
<accession>A0A1H9RM17</accession>
<dbReference type="GO" id="GO:0046872">
    <property type="term" value="F:metal ion binding"/>
    <property type="evidence" value="ECO:0007669"/>
    <property type="project" value="UniProtKB-KW"/>
</dbReference>
<dbReference type="AlphaFoldDB" id="A0A1H9RM17"/>
<dbReference type="PROSITE" id="PS51819">
    <property type="entry name" value="VOC"/>
    <property type="match status" value="1"/>
</dbReference>
<dbReference type="InterPro" id="IPR018146">
    <property type="entry name" value="Glyoxalase_1_CS"/>
</dbReference>
<evidence type="ECO:0000313" key="4">
    <source>
        <dbReference type="Proteomes" id="UP000199114"/>
    </source>
</evidence>
<keyword evidence="3" id="KW-0223">Dioxygenase</keyword>
<keyword evidence="1" id="KW-0479">Metal-binding</keyword>
<feature type="domain" description="VOC" evidence="2">
    <location>
        <begin position="12"/>
        <end position="127"/>
    </location>
</feature>
<organism evidence="3 4">
    <name type="scientific">Natrinema salaciae</name>
    <dbReference type="NCBI Taxonomy" id="1186196"/>
    <lineage>
        <taxon>Archaea</taxon>
        <taxon>Methanobacteriati</taxon>
        <taxon>Methanobacteriota</taxon>
        <taxon>Stenosarchaea group</taxon>
        <taxon>Halobacteria</taxon>
        <taxon>Halobacteriales</taxon>
        <taxon>Natrialbaceae</taxon>
        <taxon>Natrinema</taxon>
    </lineage>
</organism>
<dbReference type="RefSeq" id="WP_090621959.1">
    <property type="nucleotide sequence ID" value="NZ_FOFD01000007.1"/>
</dbReference>
<dbReference type="CDD" id="cd16359">
    <property type="entry name" value="VOC_BsCatE_like_C"/>
    <property type="match status" value="1"/>
</dbReference>
<dbReference type="InterPro" id="IPR004360">
    <property type="entry name" value="Glyas_Fos-R_dOase_dom"/>
</dbReference>
<dbReference type="PANTHER" id="PTHR43279">
    <property type="entry name" value="CATECHOL-2,3-DIOXYGENASE"/>
    <property type="match status" value="1"/>
</dbReference>
<dbReference type="EMBL" id="FOFD01000007">
    <property type="protein sequence ID" value="SER73618.1"/>
    <property type="molecule type" value="Genomic_DNA"/>
</dbReference>
<dbReference type="SUPFAM" id="SSF54593">
    <property type="entry name" value="Glyoxalase/Bleomycin resistance protein/Dihydroxybiphenyl dioxygenase"/>
    <property type="match status" value="2"/>
</dbReference>
<dbReference type="InterPro" id="IPR029068">
    <property type="entry name" value="Glyas_Bleomycin-R_OHBP_Dase"/>
</dbReference>
<sequence length="286" mass="30090">MSRAPALPDDTRPGRTALRVADSAATIAFYRDVVGLRVLDRDGASATLGAGETPLLVALEDSDADPRGERETGLYHTAFRVPSRGALGAALERVRDGWTLDGASDHGISEALYCTDPEGNGVEIYRDRPRGAWPRTDDGSVRATGGPLALADLATAAADPTPTGPQLVPDGTTVGHVHLEVSSLEATREFYAETLGLDVTMSYAPGALFFAAGDYHHHVGANVWNERSTPADGLGLAWFELVVPEPAAVETVRERLRGSEAAVGDVDGGIEVADPDGIAIRIRATE</sequence>
<evidence type="ECO:0000256" key="1">
    <source>
        <dbReference type="ARBA" id="ARBA00022723"/>
    </source>
</evidence>
<protein>
    <submittedName>
        <fullName evidence="3">Catechol 2,3-dioxygenase</fullName>
    </submittedName>
</protein>
<dbReference type="PANTHER" id="PTHR43279:SF1">
    <property type="entry name" value="CATECHOL-2,3-DIOXYGENASE"/>
    <property type="match status" value="1"/>
</dbReference>
<dbReference type="OrthoDB" id="37941at2157"/>
<gene>
    <name evidence="3" type="ORF">SAMN04489841_4453</name>
</gene>
<dbReference type="GO" id="GO:0004462">
    <property type="term" value="F:lactoylglutathione lyase activity"/>
    <property type="evidence" value="ECO:0007669"/>
    <property type="project" value="InterPro"/>
</dbReference>
<dbReference type="Proteomes" id="UP000199114">
    <property type="component" value="Unassembled WGS sequence"/>
</dbReference>
<dbReference type="GO" id="GO:0051213">
    <property type="term" value="F:dioxygenase activity"/>
    <property type="evidence" value="ECO:0007669"/>
    <property type="project" value="UniProtKB-KW"/>
</dbReference>
<keyword evidence="3" id="KW-0560">Oxidoreductase</keyword>
<dbReference type="STRING" id="1186196.SAMN04489841_4453"/>
<keyword evidence="4" id="KW-1185">Reference proteome</keyword>